<evidence type="ECO:0000256" key="3">
    <source>
        <dbReference type="ARBA" id="ARBA00022832"/>
    </source>
</evidence>
<dbReference type="Gene3D" id="1.10.12.10">
    <property type="entry name" value="Lyase 2-enoyl-coa Hydratase, Chain A, domain 2"/>
    <property type="match status" value="1"/>
</dbReference>
<protein>
    <submittedName>
        <fullName evidence="8">Enoyl-CoA hydratase</fullName>
    </submittedName>
</protein>
<keyword evidence="5" id="KW-0413">Isomerase</keyword>
<dbReference type="InterPro" id="IPR029045">
    <property type="entry name" value="ClpP/crotonase-like_dom_sf"/>
</dbReference>
<dbReference type="GO" id="GO:0006635">
    <property type="term" value="P:fatty acid beta-oxidation"/>
    <property type="evidence" value="ECO:0007669"/>
    <property type="project" value="UniProtKB-UniPathway"/>
</dbReference>
<evidence type="ECO:0000313" key="8">
    <source>
        <dbReference type="WBParaSite" id="L893_g19101.t1"/>
    </source>
</evidence>
<dbReference type="PROSITE" id="PS00166">
    <property type="entry name" value="ENOYL_COA_HYDRATASE"/>
    <property type="match status" value="1"/>
</dbReference>
<dbReference type="SUPFAM" id="SSF52096">
    <property type="entry name" value="ClpP/crotonase"/>
    <property type="match status" value="1"/>
</dbReference>
<evidence type="ECO:0000313" key="7">
    <source>
        <dbReference type="Proteomes" id="UP000095287"/>
    </source>
</evidence>
<keyword evidence="4" id="KW-0443">Lipid metabolism</keyword>
<sequence>MGICIAVYQITMHTMMQQTRSICVVPKNKDEPSNQEALILLSNKLREGRLGMDDYEYIVVHTEDYVSVVQLHHREHGNTMHLKIEIYDAFKQLSVDPKTRVVIVTGDGDNFCAGIDMNGEHKELLCYLGSSEQDYKKYISAEDTKKKNEDPARQALSLCQRIEHCQKAFTAVENCPKPVIAAVQGQCIGGGFGLVTACDIRLATQNAVFVLKEMNVAVILELSHLPKITKHSAWLRKIAFTGRRFDAAEALKHCRLFLILDCPVEVILIDLIIPLGVVSKVYDSEKELLRAAQKMARRIAEKSPASVQTTKAILNFARDHKRKDTAKFGQTLNMLGVMSADVKESVKGVDDSNEMLEFDEY</sequence>
<dbReference type="CDD" id="cd06558">
    <property type="entry name" value="crotonase-like"/>
    <property type="match status" value="1"/>
</dbReference>
<dbReference type="Gene3D" id="3.90.226.10">
    <property type="entry name" value="2-enoyl-CoA Hydratase, Chain A, domain 1"/>
    <property type="match status" value="1"/>
</dbReference>
<dbReference type="InterPro" id="IPR045002">
    <property type="entry name" value="Ech1-like"/>
</dbReference>
<dbReference type="UniPathway" id="UPA00659"/>
<evidence type="ECO:0000256" key="2">
    <source>
        <dbReference type="ARBA" id="ARBA00005254"/>
    </source>
</evidence>
<keyword evidence="7" id="KW-1185">Reference proteome</keyword>
<dbReference type="PANTHER" id="PTHR43149:SF1">
    <property type="entry name" value="DELTA(3,5)-DELTA(2,4)-DIENOYL-COA ISOMERASE, MITOCHONDRIAL"/>
    <property type="match status" value="1"/>
</dbReference>
<accession>A0A1I7YRW1</accession>
<comment type="pathway">
    <text evidence="1">Lipid metabolism; fatty acid beta-oxidation.</text>
</comment>
<evidence type="ECO:0000256" key="4">
    <source>
        <dbReference type="ARBA" id="ARBA00023098"/>
    </source>
</evidence>
<dbReference type="Pfam" id="PF00378">
    <property type="entry name" value="ECH_1"/>
    <property type="match status" value="2"/>
</dbReference>
<dbReference type="GO" id="GO:0051750">
    <property type="term" value="F:delta(3,5)-delta(2,4)-dienoyl-CoA isomerase activity"/>
    <property type="evidence" value="ECO:0007669"/>
    <property type="project" value="TreeGrafter"/>
</dbReference>
<organism evidence="7 8">
    <name type="scientific">Steinernema glaseri</name>
    <dbReference type="NCBI Taxonomy" id="37863"/>
    <lineage>
        <taxon>Eukaryota</taxon>
        <taxon>Metazoa</taxon>
        <taxon>Ecdysozoa</taxon>
        <taxon>Nematoda</taxon>
        <taxon>Chromadorea</taxon>
        <taxon>Rhabditida</taxon>
        <taxon>Tylenchina</taxon>
        <taxon>Panagrolaimomorpha</taxon>
        <taxon>Strongyloidoidea</taxon>
        <taxon>Steinernematidae</taxon>
        <taxon>Steinernema</taxon>
    </lineage>
</organism>
<evidence type="ECO:0000256" key="6">
    <source>
        <dbReference type="RuleBase" id="RU003707"/>
    </source>
</evidence>
<proteinExistence type="inferred from homology"/>
<dbReference type="InterPro" id="IPR018376">
    <property type="entry name" value="Enoyl-CoA_hyd/isom_CS"/>
</dbReference>
<dbReference type="GO" id="GO:0005739">
    <property type="term" value="C:mitochondrion"/>
    <property type="evidence" value="ECO:0007669"/>
    <property type="project" value="TreeGrafter"/>
</dbReference>
<dbReference type="WBParaSite" id="L893_g19101.t1">
    <property type="protein sequence ID" value="L893_g19101.t1"/>
    <property type="gene ID" value="L893_g19101"/>
</dbReference>
<dbReference type="Proteomes" id="UP000095287">
    <property type="component" value="Unplaced"/>
</dbReference>
<keyword evidence="3" id="KW-0276">Fatty acid metabolism</keyword>
<dbReference type="AlphaFoldDB" id="A0A1I7YRW1"/>
<dbReference type="InterPro" id="IPR001753">
    <property type="entry name" value="Enoyl-CoA_hydra/iso"/>
</dbReference>
<dbReference type="PANTHER" id="PTHR43149">
    <property type="entry name" value="ENOYL-COA HYDRATASE"/>
    <property type="match status" value="1"/>
</dbReference>
<comment type="similarity">
    <text evidence="2 6">Belongs to the enoyl-CoA hydratase/isomerase family.</text>
</comment>
<evidence type="ECO:0000256" key="1">
    <source>
        <dbReference type="ARBA" id="ARBA00005005"/>
    </source>
</evidence>
<name>A0A1I7YRW1_9BILA</name>
<evidence type="ECO:0000256" key="5">
    <source>
        <dbReference type="ARBA" id="ARBA00023235"/>
    </source>
</evidence>
<dbReference type="InterPro" id="IPR014748">
    <property type="entry name" value="Enoyl-CoA_hydra_C"/>
</dbReference>
<reference evidence="8" key="1">
    <citation type="submission" date="2016-11" db="UniProtKB">
        <authorList>
            <consortium name="WormBaseParasite"/>
        </authorList>
    </citation>
    <scope>IDENTIFICATION</scope>
</reference>